<evidence type="ECO:0000256" key="8">
    <source>
        <dbReference type="SAM" id="SignalP"/>
    </source>
</evidence>
<sequence length="284" mass="32300">MKRKIFAIASVIALTAPIQSVAFAHESDHQYDPPIAQRWSAESIHNEGVSSHLWIVNRAIDIMSQNTTVVKQHETALLNEWRTDLEKGIYSADYQNPYYDNSTFASHFYDPDSGKTYIPFAKQAKQTGAKYFKLAGEAYQNKDLKNAFFYLGLSLHYLGDVNQPMHAANFTNISHPFGFHSKYENFVDTVKDNNKVTDGNGYWNWKSANPEEWVHASAVAAKADFPSIVNDNTKSWFLKAAVSQDSADKWRAEVTPVTGKRLMEAQRITAGYIHLWFDTYVNNK</sequence>
<dbReference type="InterPro" id="IPR029002">
    <property type="entry name" value="PLPC/GPLD1"/>
</dbReference>
<comment type="caution">
    <text evidence="10">The sequence shown here is derived from an EMBL/GenBank/DDBJ whole genome shotgun (WGS) entry which is preliminary data.</text>
</comment>
<dbReference type="InterPro" id="IPR001531">
    <property type="entry name" value="Zn_PLipaseC"/>
</dbReference>
<gene>
    <name evidence="10" type="primary">plc</name>
    <name evidence="11" type="ORF">D0U04_26740</name>
    <name evidence="10" type="ORF">DJ93_5805</name>
</gene>
<evidence type="ECO:0000256" key="1">
    <source>
        <dbReference type="ARBA" id="ARBA00012018"/>
    </source>
</evidence>
<dbReference type="PROSITE" id="PS51346">
    <property type="entry name" value="PROKAR_ZN_DEPEND_PLPC_2"/>
    <property type="match status" value="1"/>
</dbReference>
<evidence type="ECO:0000313" key="12">
    <source>
        <dbReference type="Proteomes" id="UP000029389"/>
    </source>
</evidence>
<evidence type="ECO:0000256" key="4">
    <source>
        <dbReference type="ARBA" id="ARBA00022729"/>
    </source>
</evidence>
<dbReference type="EC" id="3.1.4.3" evidence="1"/>
<keyword evidence="3" id="KW-0479">Metal-binding</keyword>
<organism evidence="10 12">
    <name type="scientific">Bacillus clarus</name>
    <dbReference type="NCBI Taxonomy" id="2338372"/>
    <lineage>
        <taxon>Bacteria</taxon>
        <taxon>Bacillati</taxon>
        <taxon>Bacillota</taxon>
        <taxon>Bacilli</taxon>
        <taxon>Bacillales</taxon>
        <taxon>Bacillaceae</taxon>
        <taxon>Bacillus</taxon>
        <taxon>Bacillus cereus group</taxon>
    </lineage>
</organism>
<evidence type="ECO:0000256" key="6">
    <source>
        <dbReference type="ARBA" id="ARBA00022833"/>
    </source>
</evidence>
<feature type="signal peptide" evidence="8">
    <location>
        <begin position="1"/>
        <end position="24"/>
    </location>
</feature>
<dbReference type="AlphaFoldDB" id="A0A090Y8D7"/>
<keyword evidence="5 10" id="KW-0378">Hydrolase</keyword>
<dbReference type="PATRIC" id="fig|1405.8.peg.5995"/>
<dbReference type="RefSeq" id="WP_042985025.1">
    <property type="nucleotide sequence ID" value="NZ_JMQC01000011.1"/>
</dbReference>
<dbReference type="SUPFAM" id="SSF48537">
    <property type="entry name" value="Phospholipase C/P1 nuclease"/>
    <property type="match status" value="1"/>
</dbReference>
<evidence type="ECO:0000256" key="5">
    <source>
        <dbReference type="ARBA" id="ARBA00022801"/>
    </source>
</evidence>
<proteinExistence type="predicted"/>
<protein>
    <recommendedName>
        <fullName evidence="2">Phospholipase C</fullName>
        <ecNumber evidence="1">3.1.4.3</ecNumber>
    </recommendedName>
    <alternativeName>
        <fullName evidence="7">Phosphatidylcholine cholinephosphohydrolase</fullName>
    </alternativeName>
</protein>
<keyword evidence="4 8" id="KW-0732">Signal</keyword>
<dbReference type="PRINTS" id="PR00479">
    <property type="entry name" value="PRPHPHLPASEC"/>
</dbReference>
<dbReference type="PROSITE" id="PS00384">
    <property type="entry name" value="PROKAR_ZN_DEPEND_PLPC_1"/>
    <property type="match status" value="1"/>
</dbReference>
<dbReference type="Proteomes" id="UP000029389">
    <property type="component" value="Unassembled WGS sequence"/>
</dbReference>
<dbReference type="Gene3D" id="1.10.575.10">
    <property type="entry name" value="P1 Nuclease"/>
    <property type="match status" value="1"/>
</dbReference>
<accession>A0A090Y8D7</accession>
<dbReference type="EMBL" id="QVOD01000057">
    <property type="protein sequence ID" value="RFT62941.1"/>
    <property type="molecule type" value="Genomic_DNA"/>
</dbReference>
<evidence type="ECO:0000313" key="13">
    <source>
        <dbReference type="Proteomes" id="UP000264294"/>
    </source>
</evidence>
<dbReference type="CDD" id="cd11009">
    <property type="entry name" value="Zn_dep_PLPC"/>
    <property type="match status" value="1"/>
</dbReference>
<dbReference type="eggNOG" id="ENOG5030A2K">
    <property type="taxonomic scope" value="Bacteria"/>
</dbReference>
<dbReference type="Proteomes" id="UP000264294">
    <property type="component" value="Unassembled WGS sequence"/>
</dbReference>
<feature type="chain" id="PRO_5001867284" description="Phospholipase C" evidence="8">
    <location>
        <begin position="25"/>
        <end position="284"/>
    </location>
</feature>
<dbReference type="EMBL" id="JMQC01000011">
    <property type="protein sequence ID" value="KFM95038.1"/>
    <property type="molecule type" value="Genomic_DNA"/>
</dbReference>
<evidence type="ECO:0000259" key="9">
    <source>
        <dbReference type="PROSITE" id="PS51346"/>
    </source>
</evidence>
<dbReference type="SMART" id="SM00770">
    <property type="entry name" value="Zn_dep_PLPC"/>
    <property type="match status" value="1"/>
</dbReference>
<evidence type="ECO:0000313" key="11">
    <source>
        <dbReference type="EMBL" id="RFT62941.1"/>
    </source>
</evidence>
<keyword evidence="13" id="KW-1185">Reference proteome</keyword>
<evidence type="ECO:0000313" key="10">
    <source>
        <dbReference type="EMBL" id="KFM95038.1"/>
    </source>
</evidence>
<keyword evidence="6" id="KW-0862">Zinc</keyword>
<evidence type="ECO:0000256" key="2">
    <source>
        <dbReference type="ARBA" id="ARBA00018391"/>
    </source>
</evidence>
<dbReference type="GO" id="GO:0008270">
    <property type="term" value="F:zinc ion binding"/>
    <property type="evidence" value="ECO:0007669"/>
    <property type="project" value="InterPro"/>
</dbReference>
<dbReference type="InterPro" id="IPR008947">
    <property type="entry name" value="PLipase_C/P1_nuclease_dom_sf"/>
</dbReference>
<evidence type="ECO:0000256" key="7">
    <source>
        <dbReference type="ARBA" id="ARBA00031285"/>
    </source>
</evidence>
<name>A0A090Y8D7_9BACI</name>
<feature type="domain" description="Zn-dependent PLC" evidence="9">
    <location>
        <begin position="36"/>
        <end position="284"/>
    </location>
</feature>
<dbReference type="Pfam" id="PF00882">
    <property type="entry name" value="Zn_dep_PLPC"/>
    <property type="match status" value="1"/>
</dbReference>
<reference evidence="11 13" key="2">
    <citation type="submission" date="2018-08" db="EMBL/GenBank/DDBJ databases">
        <title>Bacillus clarus sp. nov. strain PS00077A.</title>
        <authorList>
            <person name="Mendez Acevedo M."/>
            <person name="Carroll L."/>
            <person name="Mukherjee M."/>
            <person name="Wiedmann M."/>
            <person name="Kovac J."/>
        </authorList>
    </citation>
    <scope>NUCLEOTIDE SEQUENCE [LARGE SCALE GENOMIC DNA]</scope>
    <source>
        <strain evidence="11 13">PS00077A</strain>
    </source>
</reference>
<reference evidence="10 12" key="1">
    <citation type="submission" date="2014-04" db="EMBL/GenBank/DDBJ databases">
        <authorList>
            <person name="Bishop-Lilly K.A."/>
            <person name="Broomall S.M."/>
            <person name="Chain P.S."/>
            <person name="Chertkov O."/>
            <person name="Coyne S.R."/>
            <person name="Daligault H.E."/>
            <person name="Davenport K.W."/>
            <person name="Erkkila T."/>
            <person name="Frey K.G."/>
            <person name="Gibbons H.S."/>
            <person name="Gu W."/>
            <person name="Jaissle J."/>
            <person name="Johnson S.L."/>
            <person name="Koroleva G.I."/>
            <person name="Ladner J.T."/>
            <person name="Lo C.-C."/>
            <person name="Minogue T.D."/>
            <person name="Munk C."/>
            <person name="Palacios G.F."/>
            <person name="Redden C.L."/>
            <person name="Rosenzweig C.N."/>
            <person name="Scholz M.B."/>
            <person name="Teshima H."/>
            <person name="Xu Y."/>
        </authorList>
    </citation>
    <scope>NUCLEOTIDE SEQUENCE [LARGE SCALE GENOMIC DNA]</scope>
    <source>
        <strain evidence="10 12">BHP</strain>
    </source>
</reference>
<evidence type="ECO:0000256" key="3">
    <source>
        <dbReference type="ARBA" id="ARBA00022723"/>
    </source>
</evidence>
<dbReference type="GO" id="GO:0034480">
    <property type="term" value="F:phosphatidylcholine phospholipase C activity"/>
    <property type="evidence" value="ECO:0007669"/>
    <property type="project" value="UniProtKB-EC"/>
</dbReference>